<feature type="transmembrane region" description="Helical" evidence="1">
    <location>
        <begin position="23"/>
        <end position="49"/>
    </location>
</feature>
<dbReference type="EnsemblPlants" id="OB07G29470.1">
    <property type="protein sequence ID" value="OB07G29470.1"/>
    <property type="gene ID" value="OB07G29470"/>
</dbReference>
<dbReference type="RefSeq" id="XP_015694857.1">
    <property type="nucleotide sequence ID" value="XM_015839371.2"/>
</dbReference>
<dbReference type="eggNOG" id="ENOG502QS14">
    <property type="taxonomic scope" value="Eukaryota"/>
</dbReference>
<dbReference type="FunFam" id="3.40.50.11350:FF:000006">
    <property type="entry name" value="Calcium ion binding"/>
    <property type="match status" value="1"/>
</dbReference>
<keyword evidence="1" id="KW-0472">Membrane</keyword>
<reference evidence="2" key="1">
    <citation type="journal article" date="2013" name="Nat. Commun.">
        <title>Whole-genome sequencing of Oryza brachyantha reveals mechanisms underlying Oryza genome evolution.</title>
        <authorList>
            <person name="Chen J."/>
            <person name="Huang Q."/>
            <person name="Gao D."/>
            <person name="Wang J."/>
            <person name="Lang Y."/>
            <person name="Liu T."/>
            <person name="Li B."/>
            <person name="Bai Z."/>
            <person name="Luis Goicoechea J."/>
            <person name="Liang C."/>
            <person name="Chen C."/>
            <person name="Zhang W."/>
            <person name="Sun S."/>
            <person name="Liao Y."/>
            <person name="Zhang X."/>
            <person name="Yang L."/>
            <person name="Song C."/>
            <person name="Wang M."/>
            <person name="Shi J."/>
            <person name="Liu G."/>
            <person name="Liu J."/>
            <person name="Zhou H."/>
            <person name="Zhou W."/>
            <person name="Yu Q."/>
            <person name="An N."/>
            <person name="Chen Y."/>
            <person name="Cai Q."/>
            <person name="Wang B."/>
            <person name="Liu B."/>
            <person name="Min J."/>
            <person name="Huang Y."/>
            <person name="Wu H."/>
            <person name="Li Z."/>
            <person name="Zhang Y."/>
            <person name="Yin Y."/>
            <person name="Song W."/>
            <person name="Jiang J."/>
            <person name="Jackson S.A."/>
            <person name="Wing R.A."/>
            <person name="Wang J."/>
            <person name="Chen M."/>
        </authorList>
    </citation>
    <scope>NUCLEOTIDE SEQUENCE [LARGE SCALE GENOMIC DNA]</scope>
    <source>
        <strain evidence="2">cv. IRGC 101232</strain>
    </source>
</reference>
<keyword evidence="3" id="KW-1185">Reference proteome</keyword>
<dbReference type="GO" id="GO:0005794">
    <property type="term" value="C:Golgi apparatus"/>
    <property type="evidence" value="ECO:0007669"/>
    <property type="project" value="TreeGrafter"/>
</dbReference>
<evidence type="ECO:0000313" key="3">
    <source>
        <dbReference type="Proteomes" id="UP000006038"/>
    </source>
</evidence>
<dbReference type="OrthoDB" id="1903705at2759"/>
<dbReference type="AlphaFoldDB" id="J3MNG5"/>
<dbReference type="HOGENOM" id="CLU_054652_0_0_1"/>
<evidence type="ECO:0000256" key="1">
    <source>
        <dbReference type="SAM" id="Phobius"/>
    </source>
</evidence>
<proteinExistence type="predicted"/>
<dbReference type="PANTHER" id="PTHR31469">
    <property type="entry name" value="OS07G0633600 PROTEIN"/>
    <property type="match status" value="1"/>
</dbReference>
<reference evidence="2" key="2">
    <citation type="submission" date="2013-04" db="UniProtKB">
        <authorList>
            <consortium name="EnsemblPlants"/>
        </authorList>
    </citation>
    <scope>IDENTIFICATION</scope>
</reference>
<dbReference type="Gene3D" id="3.40.50.11350">
    <property type="match status" value="1"/>
</dbReference>
<dbReference type="STRING" id="4533.J3MNG5"/>
<organism evidence="2">
    <name type="scientific">Oryza brachyantha</name>
    <name type="common">malo sina</name>
    <dbReference type="NCBI Taxonomy" id="4533"/>
    <lineage>
        <taxon>Eukaryota</taxon>
        <taxon>Viridiplantae</taxon>
        <taxon>Streptophyta</taxon>
        <taxon>Embryophyta</taxon>
        <taxon>Tracheophyta</taxon>
        <taxon>Spermatophyta</taxon>
        <taxon>Magnoliopsida</taxon>
        <taxon>Liliopsida</taxon>
        <taxon>Poales</taxon>
        <taxon>Poaceae</taxon>
        <taxon>BOP clade</taxon>
        <taxon>Oryzoideae</taxon>
        <taxon>Oryzeae</taxon>
        <taxon>Oryzinae</taxon>
        <taxon>Oryza</taxon>
    </lineage>
</organism>
<dbReference type="Proteomes" id="UP000006038">
    <property type="component" value="Chromosome 7"/>
</dbReference>
<keyword evidence="1" id="KW-0812">Transmembrane</keyword>
<name>J3MNG5_ORYBR</name>
<dbReference type="GeneID" id="102707140"/>
<gene>
    <name evidence="2" type="primary">LOC102707140</name>
</gene>
<sequence length="395" mass="44389">MAIPYRITGGGRQRALPLPPKGALLAAATTASVLSILCVLSFTDSLAYLGFQARSVDKRESSRRYLYWGGAVDCPGKHCGSCAGLGHQESSLRCALEEALFLDRIFVMPSRMCLNSVHNAKGILNQSNAASDKSGGWETGSCAMESLYDIDLISRTVPVVLDNPQSWYAIVSRSTKLGEGGDVAHAQGVSRQELKDNPLYSNAFLINRTASPLAWFMECKDRTKRSSVMLPYNFLPTMPARKLRDAANKMKEILGDYDAIHVRRGDLLKNRKDRFGVERSLHPHLDRDTRPEYIKKRIAKWIPRGHTLFIASNERTPGFFSPLSDRYKLAYSSNFSSILEPIIENNYQLFMVERLIMQGAKTFVKTMKEFDNDLSLCDDPKKNTKVWQEPVYTDD</sequence>
<dbReference type="OMA" id="MIERIIM"/>
<accession>J3MNG5</accession>
<keyword evidence="1" id="KW-1133">Transmembrane helix</keyword>
<evidence type="ECO:0000313" key="2">
    <source>
        <dbReference type="EnsemblPlants" id="OB07G29470.1"/>
    </source>
</evidence>
<dbReference type="PANTHER" id="PTHR31469:SF8">
    <property type="entry name" value="OS07G0641000 PROTEIN"/>
    <property type="match status" value="1"/>
</dbReference>
<protein>
    <submittedName>
        <fullName evidence="2">Uncharacterized protein</fullName>
    </submittedName>
</protein>
<dbReference type="Gramene" id="OB07G29470.1">
    <property type="protein sequence ID" value="OB07G29470.1"/>
    <property type="gene ID" value="OB07G29470"/>
</dbReference>